<protein>
    <recommendedName>
        <fullName evidence="8">DUF2974 domain-containing protein</fullName>
    </recommendedName>
</protein>
<evidence type="ECO:0000313" key="5">
    <source>
        <dbReference type="Proteomes" id="UP000039437"/>
    </source>
</evidence>
<accession>A0A0U1MXT0</accession>
<evidence type="ECO:0000313" key="4">
    <source>
        <dbReference type="EMBL" id="MVL45550.1"/>
    </source>
</evidence>
<dbReference type="Proteomes" id="UP000039437">
    <property type="component" value="Unassembled WGS sequence"/>
</dbReference>
<dbReference type="Proteomes" id="UP000434412">
    <property type="component" value="Unassembled WGS sequence"/>
</dbReference>
<sequence length="403" mass="45400">MDNLHTKDNTYHELAGNVYNTKSSDKETKIEDANGALHNFKIQASRVDKVNGFQAMAVSPKDSKGNVDNETVYFVYAGTDKYEPADISTDIYLGTNDIKIETNPNKILNAAIYRDTSLKEINPSTVGNNKWLEMVDKNNAKEADQFNEAYLWTQSVLNKGNYKHVYGAGHSLGGTIAQVMTVLFNFDKTKTFSAPNGYNILPDNVKENLDLSKYNQTITDYAHPNDKIGIATLGSSILGTEILADDSELSKLFFNPISGHGIETFEISGGSVKIKVDGKKADQMAREMKDKLHNIDKAIKALEKYMENTKKQAKQIESEYVNKLLSGSHEFISPSDIENYVEELSKSGHYDFFDEALFEDTIGELKYTKQRLSQFSEKIIDATKKFEDRDKEISEIYRWFEGG</sequence>
<evidence type="ECO:0008006" key="8">
    <source>
        <dbReference type="Google" id="ProtNLM"/>
    </source>
</evidence>
<gene>
    <name evidence="2" type="ORF">BN1321_80117</name>
    <name evidence="3" type="ORF">GO793_15590</name>
    <name evidence="4" type="ORF">GO941_08635</name>
</gene>
<dbReference type="RefSeq" id="WP_000369272.1">
    <property type="nucleotide sequence ID" value="NZ_AP024203.1"/>
</dbReference>
<evidence type="ECO:0000313" key="2">
    <source>
        <dbReference type="EMBL" id="CRI23560.1"/>
    </source>
</evidence>
<feature type="coiled-coil region" evidence="1">
    <location>
        <begin position="285"/>
        <end position="319"/>
    </location>
</feature>
<dbReference type="SUPFAM" id="SSF53474">
    <property type="entry name" value="alpha/beta-Hydrolases"/>
    <property type="match status" value="1"/>
</dbReference>
<keyword evidence="1" id="KW-0175">Coiled coil</keyword>
<dbReference type="EMBL" id="WPVZ01000482">
    <property type="protein sequence ID" value="MVL45550.1"/>
    <property type="molecule type" value="Genomic_DNA"/>
</dbReference>
<reference evidence="6 7" key="2">
    <citation type="submission" date="2019-11" db="EMBL/GenBank/DDBJ databases">
        <title>Implementation of targeted gown and glove precautions to prevent Staphylococcus aureus acquisition in community-based nursing homes.</title>
        <authorList>
            <person name="Stine O.C."/>
        </authorList>
    </citation>
    <scope>NUCLEOTIDE SEQUENCE [LARGE SCALE GENOMIC DNA]</scope>
    <source>
        <strain evidence="4 7">S_2023.LVRQ.AN</strain>
        <strain evidence="3 6">S_4031.LGMP.AI</strain>
    </source>
</reference>
<dbReference type="EMBL" id="WPRH01000834">
    <property type="protein sequence ID" value="MVI57267.1"/>
    <property type="molecule type" value="Genomic_DNA"/>
</dbReference>
<dbReference type="AlphaFoldDB" id="A0A0U1MXT0"/>
<reference evidence="2 5" key="1">
    <citation type="submission" date="2015-04" db="EMBL/GenBank/DDBJ databases">
        <authorList>
            <person name="Syromyatnikov M.Y."/>
            <person name="Popov V.N."/>
        </authorList>
    </citation>
    <scope>NUCLEOTIDE SEQUENCE [LARGE SCALE GENOMIC DNA]</scope>
    <source>
        <strain evidence="2 5">AH1</strain>
    </source>
</reference>
<evidence type="ECO:0000256" key="1">
    <source>
        <dbReference type="SAM" id="Coils"/>
    </source>
</evidence>
<dbReference type="Proteomes" id="UP000433366">
    <property type="component" value="Unassembled WGS sequence"/>
</dbReference>
<proteinExistence type="predicted"/>
<dbReference type="EMBL" id="CVOQ01000067">
    <property type="protein sequence ID" value="CRI23560.1"/>
    <property type="molecule type" value="Genomic_DNA"/>
</dbReference>
<evidence type="ECO:0000313" key="6">
    <source>
        <dbReference type="Proteomes" id="UP000433366"/>
    </source>
</evidence>
<evidence type="ECO:0000313" key="7">
    <source>
        <dbReference type="Proteomes" id="UP000434412"/>
    </source>
</evidence>
<dbReference type="InterPro" id="IPR029058">
    <property type="entry name" value="AB_hydrolase_fold"/>
</dbReference>
<dbReference type="Gene3D" id="3.40.50.1820">
    <property type="entry name" value="alpha/beta hydrolase"/>
    <property type="match status" value="1"/>
</dbReference>
<name>A0A0U1MXT0_STAAU</name>
<evidence type="ECO:0000313" key="3">
    <source>
        <dbReference type="EMBL" id="MVI57267.1"/>
    </source>
</evidence>
<dbReference type="PATRIC" id="fig|1280.3385.peg.1336"/>
<organism evidence="2 5">
    <name type="scientific">Staphylococcus aureus</name>
    <dbReference type="NCBI Taxonomy" id="1280"/>
    <lineage>
        <taxon>Bacteria</taxon>
        <taxon>Bacillati</taxon>
        <taxon>Bacillota</taxon>
        <taxon>Bacilli</taxon>
        <taxon>Bacillales</taxon>
        <taxon>Staphylococcaceae</taxon>
        <taxon>Staphylococcus</taxon>
    </lineage>
</organism>